<feature type="compositionally biased region" description="Polar residues" evidence="1">
    <location>
        <begin position="282"/>
        <end position="292"/>
    </location>
</feature>
<dbReference type="AlphaFoldDB" id="A0A317SU81"/>
<reference evidence="2 3" key="1">
    <citation type="submission" date="2018-03" db="EMBL/GenBank/DDBJ databases">
        <title>Genomes of Pezizomycetes fungi and the evolution of truffles.</title>
        <authorList>
            <person name="Murat C."/>
            <person name="Payen T."/>
            <person name="Noel B."/>
            <person name="Kuo A."/>
            <person name="Martin F.M."/>
        </authorList>
    </citation>
    <scope>NUCLEOTIDE SEQUENCE [LARGE SCALE GENOMIC DNA]</scope>
    <source>
        <strain evidence="2">091103-1</strain>
    </source>
</reference>
<evidence type="ECO:0000313" key="2">
    <source>
        <dbReference type="EMBL" id="PWW77340.1"/>
    </source>
</evidence>
<feature type="compositionally biased region" description="Acidic residues" evidence="1">
    <location>
        <begin position="370"/>
        <end position="388"/>
    </location>
</feature>
<protein>
    <submittedName>
        <fullName evidence="2">Uncharacterized protein</fullName>
    </submittedName>
</protein>
<evidence type="ECO:0000313" key="3">
    <source>
        <dbReference type="Proteomes" id="UP000246991"/>
    </source>
</evidence>
<name>A0A317SU81_9PEZI</name>
<feature type="compositionally biased region" description="Low complexity" evidence="1">
    <location>
        <begin position="293"/>
        <end position="307"/>
    </location>
</feature>
<keyword evidence="3" id="KW-1185">Reference proteome</keyword>
<gene>
    <name evidence="2" type="ORF">C7212DRAFT_342273</name>
</gene>
<organism evidence="2 3">
    <name type="scientific">Tuber magnatum</name>
    <name type="common">white Piedmont truffle</name>
    <dbReference type="NCBI Taxonomy" id="42249"/>
    <lineage>
        <taxon>Eukaryota</taxon>
        <taxon>Fungi</taxon>
        <taxon>Dikarya</taxon>
        <taxon>Ascomycota</taxon>
        <taxon>Pezizomycotina</taxon>
        <taxon>Pezizomycetes</taxon>
        <taxon>Pezizales</taxon>
        <taxon>Tuberaceae</taxon>
        <taxon>Tuber</taxon>
    </lineage>
</organism>
<feature type="region of interest" description="Disordered" evidence="1">
    <location>
        <begin position="1"/>
        <end position="22"/>
    </location>
</feature>
<sequence>MFTPLNQAQQNRNQNPSSPEMERRILRPAHSYKIFREDCGFTMEDWTSLHEMVQNALLEPRNYVALQKPYVHRQAWEGWLQTFIDATGLVDVYCIRAFLRDLVIAVAKEISRARNKIAREISYVKNIEPPEFPALAQSQADDLEPDALYNVKMEGPSGAPGMVGNHPLPGSVMSAANVEDASAVVNSVAPIAAPPSPFPPGVPPCPSPGEPSVKLRPVREVVDIERYDPDAPIELIPEGYVKQFVIDDDDNGHHNIILLKDPAYNSSSPKKHRAKEQLEIRNSLSNDDPQNLPSKITSSSPAPATTTPYPPWGNRAQGWPAETPESLPRLTLYSSSREDTPVPAEGKHGWVAGGDNTSSRGRMGIKHEIESDDDDEGDEDYRGDDGDETAYARRGGTGTDIEGEREFAFGISRGHIRRHKYSLRKRLQVL</sequence>
<accession>A0A317SU81</accession>
<feature type="compositionally biased region" description="Polar residues" evidence="1">
    <location>
        <begin position="1"/>
        <end position="18"/>
    </location>
</feature>
<comment type="caution">
    <text evidence="2">The sequence shown here is derived from an EMBL/GenBank/DDBJ whole genome shotgun (WGS) entry which is preliminary data.</text>
</comment>
<feature type="region of interest" description="Disordered" evidence="1">
    <location>
        <begin position="282"/>
        <end position="323"/>
    </location>
</feature>
<dbReference type="OrthoDB" id="5420075at2759"/>
<proteinExistence type="predicted"/>
<dbReference type="Proteomes" id="UP000246991">
    <property type="component" value="Unassembled WGS sequence"/>
</dbReference>
<dbReference type="EMBL" id="PYWC01000023">
    <property type="protein sequence ID" value="PWW77340.1"/>
    <property type="molecule type" value="Genomic_DNA"/>
</dbReference>
<evidence type="ECO:0000256" key="1">
    <source>
        <dbReference type="SAM" id="MobiDB-lite"/>
    </source>
</evidence>
<feature type="compositionally biased region" description="Basic and acidic residues" evidence="1">
    <location>
        <begin position="336"/>
        <end position="348"/>
    </location>
</feature>
<feature type="region of interest" description="Disordered" evidence="1">
    <location>
        <begin position="336"/>
        <end position="400"/>
    </location>
</feature>